<proteinExistence type="predicted"/>
<comment type="caution">
    <text evidence="2">The sequence shown here is derived from an EMBL/GenBank/DDBJ whole genome shotgun (WGS) entry which is preliminary data.</text>
</comment>
<gene>
    <name evidence="2" type="ORF">Dcar01_02400</name>
</gene>
<keyword evidence="3" id="KW-1185">Reference proteome</keyword>
<sequence>MVQTPDPSTDPSSPTPTEAGYSLLTGTTIWLSTEPWDTDAVGLAAGPDDASQDPEVYTDLIHPMASAHTIKLFDSHVVELDEFSRNTPFQQGALTIPPEYFRGPMGPALAGLLDERWRQKYDPDPPPDDERPPSATWDGRWYIYIACWWRVVGQTVEDAGPIDPGPPSGEAS</sequence>
<name>A0ABP9W948_9DEIO</name>
<evidence type="ECO:0000313" key="2">
    <source>
        <dbReference type="EMBL" id="GAA5513656.1"/>
    </source>
</evidence>
<feature type="compositionally biased region" description="Low complexity" evidence="1">
    <location>
        <begin position="1"/>
        <end position="17"/>
    </location>
</feature>
<reference evidence="2 3" key="1">
    <citation type="submission" date="2024-02" db="EMBL/GenBank/DDBJ databases">
        <title>Deinococcus carri NBRC 110142.</title>
        <authorList>
            <person name="Ichikawa N."/>
            <person name="Katano-Makiyama Y."/>
            <person name="Hidaka K."/>
        </authorList>
    </citation>
    <scope>NUCLEOTIDE SEQUENCE [LARGE SCALE GENOMIC DNA]</scope>
    <source>
        <strain evidence="2 3">NBRC 110142</strain>
    </source>
</reference>
<dbReference type="Proteomes" id="UP001401887">
    <property type="component" value="Unassembled WGS sequence"/>
</dbReference>
<dbReference type="EMBL" id="BAABRP010000009">
    <property type="protein sequence ID" value="GAA5513656.1"/>
    <property type="molecule type" value="Genomic_DNA"/>
</dbReference>
<evidence type="ECO:0000313" key="3">
    <source>
        <dbReference type="Proteomes" id="UP001401887"/>
    </source>
</evidence>
<dbReference type="RefSeq" id="WP_345465437.1">
    <property type="nucleotide sequence ID" value="NZ_BAABRP010000009.1"/>
</dbReference>
<protein>
    <submittedName>
        <fullName evidence="2">Uncharacterized protein</fullName>
    </submittedName>
</protein>
<accession>A0ABP9W948</accession>
<evidence type="ECO:0000256" key="1">
    <source>
        <dbReference type="SAM" id="MobiDB-lite"/>
    </source>
</evidence>
<feature type="region of interest" description="Disordered" evidence="1">
    <location>
        <begin position="1"/>
        <end position="21"/>
    </location>
</feature>
<organism evidence="2 3">
    <name type="scientific">Deinococcus carri</name>
    <dbReference type="NCBI Taxonomy" id="1211323"/>
    <lineage>
        <taxon>Bacteria</taxon>
        <taxon>Thermotogati</taxon>
        <taxon>Deinococcota</taxon>
        <taxon>Deinococci</taxon>
        <taxon>Deinococcales</taxon>
        <taxon>Deinococcaceae</taxon>
        <taxon>Deinococcus</taxon>
    </lineage>
</organism>